<sequence>MGSSKGRRAGRTPSVAEVSVAPCSCTSTRHCGEASPFVILAKVAATLLDVPRGVLSEALRCYSLEWAARSS</sequence>
<evidence type="ECO:0000313" key="2">
    <source>
        <dbReference type="Proteomes" id="UP001066276"/>
    </source>
</evidence>
<accession>A0AAV7SFL9</accession>
<proteinExistence type="predicted"/>
<comment type="caution">
    <text evidence="1">The sequence shown here is derived from an EMBL/GenBank/DDBJ whole genome shotgun (WGS) entry which is preliminary data.</text>
</comment>
<dbReference type="Proteomes" id="UP001066276">
    <property type="component" value="Chromosome 4_2"/>
</dbReference>
<organism evidence="1 2">
    <name type="scientific">Pleurodeles waltl</name>
    <name type="common">Iberian ribbed newt</name>
    <dbReference type="NCBI Taxonomy" id="8319"/>
    <lineage>
        <taxon>Eukaryota</taxon>
        <taxon>Metazoa</taxon>
        <taxon>Chordata</taxon>
        <taxon>Craniata</taxon>
        <taxon>Vertebrata</taxon>
        <taxon>Euteleostomi</taxon>
        <taxon>Amphibia</taxon>
        <taxon>Batrachia</taxon>
        <taxon>Caudata</taxon>
        <taxon>Salamandroidea</taxon>
        <taxon>Salamandridae</taxon>
        <taxon>Pleurodelinae</taxon>
        <taxon>Pleurodeles</taxon>
    </lineage>
</organism>
<dbReference type="EMBL" id="JANPWB010000008">
    <property type="protein sequence ID" value="KAJ1162983.1"/>
    <property type="molecule type" value="Genomic_DNA"/>
</dbReference>
<protein>
    <submittedName>
        <fullName evidence="1">Uncharacterized protein</fullName>
    </submittedName>
</protein>
<gene>
    <name evidence="1" type="ORF">NDU88_003447</name>
</gene>
<keyword evidence="2" id="KW-1185">Reference proteome</keyword>
<evidence type="ECO:0000313" key="1">
    <source>
        <dbReference type="EMBL" id="KAJ1162983.1"/>
    </source>
</evidence>
<reference evidence="1" key="1">
    <citation type="journal article" date="2022" name="bioRxiv">
        <title>Sequencing and chromosome-scale assembly of the giantPleurodeles waltlgenome.</title>
        <authorList>
            <person name="Brown T."/>
            <person name="Elewa A."/>
            <person name="Iarovenko S."/>
            <person name="Subramanian E."/>
            <person name="Araus A.J."/>
            <person name="Petzold A."/>
            <person name="Susuki M."/>
            <person name="Suzuki K.-i.T."/>
            <person name="Hayashi T."/>
            <person name="Toyoda A."/>
            <person name="Oliveira C."/>
            <person name="Osipova E."/>
            <person name="Leigh N.D."/>
            <person name="Simon A."/>
            <person name="Yun M.H."/>
        </authorList>
    </citation>
    <scope>NUCLEOTIDE SEQUENCE</scope>
    <source>
        <strain evidence="1">20211129_DDA</strain>
        <tissue evidence="1">Liver</tissue>
    </source>
</reference>
<dbReference type="AlphaFoldDB" id="A0AAV7SFL9"/>
<name>A0AAV7SFL9_PLEWA</name>